<feature type="signal peptide" evidence="1">
    <location>
        <begin position="1"/>
        <end position="23"/>
    </location>
</feature>
<name>Q2SFE8_HAHCH</name>
<protein>
    <recommendedName>
        <fullName evidence="4">Dienelactone hydrolase and related enzyme</fullName>
    </recommendedName>
</protein>
<evidence type="ECO:0008006" key="4">
    <source>
        <dbReference type="Google" id="ProtNLM"/>
    </source>
</evidence>
<dbReference type="OrthoDB" id="5353055at2"/>
<evidence type="ECO:0000313" key="2">
    <source>
        <dbReference type="EMBL" id="ABC30626.1"/>
    </source>
</evidence>
<sequence>MKLSSFLFAMLYAYAVLSLQAEAKTPQGEVKGHASAHDAVSSRKAISNAQIALPGSVTGGDIYLGLLKNAPTLLDKKVPVVVFLHGSSGLGLQAIGQWQQWLAGLGIASLAPDSFALPDRLAYKSPVGKDIYEKIHALRSSEINLAIQALKTIPWADSQRLALAGASEGSVAVARYSGEAFAGRIIFSWSCENNYFVASPDTAVLDGRPIINVISASDPYFSSANEWLGNASAKGNCIEAFKGHANASVVLIPDAPHTLLNLPMARQAVAAFLANLFRL</sequence>
<dbReference type="Gene3D" id="3.40.50.1820">
    <property type="entry name" value="alpha/beta hydrolase"/>
    <property type="match status" value="1"/>
</dbReference>
<dbReference type="RefSeq" id="WP_011397693.1">
    <property type="nucleotide sequence ID" value="NC_007645.1"/>
</dbReference>
<accession>Q2SFE8</accession>
<reference evidence="2 3" key="1">
    <citation type="journal article" date="2005" name="Nucleic Acids Res.">
        <title>Genomic blueprint of Hahella chejuensis, a marine microbe producing an algicidal agent.</title>
        <authorList>
            <person name="Jeong H."/>
            <person name="Yim J.H."/>
            <person name="Lee C."/>
            <person name="Choi S.-H."/>
            <person name="Park Y.K."/>
            <person name="Yoon S.H."/>
            <person name="Hur C.-G."/>
            <person name="Kang H.-Y."/>
            <person name="Kim D."/>
            <person name="Lee H.H."/>
            <person name="Park K.H."/>
            <person name="Park S.-H."/>
            <person name="Park H.-S."/>
            <person name="Lee H.K."/>
            <person name="Oh T.K."/>
            <person name="Kim J.F."/>
        </authorList>
    </citation>
    <scope>NUCLEOTIDE SEQUENCE [LARGE SCALE GENOMIC DNA]</scope>
    <source>
        <strain evidence="2 3">KCTC 2396</strain>
    </source>
</reference>
<dbReference type="SUPFAM" id="SSF53474">
    <property type="entry name" value="alpha/beta-Hydrolases"/>
    <property type="match status" value="1"/>
</dbReference>
<dbReference type="InterPro" id="IPR029058">
    <property type="entry name" value="AB_hydrolase_fold"/>
</dbReference>
<dbReference type="AlphaFoldDB" id="Q2SFE8"/>
<keyword evidence="1" id="KW-0732">Signal</keyword>
<dbReference type="STRING" id="349521.HCH_03902"/>
<dbReference type="HOGENOM" id="CLU_990194_0_0_6"/>
<dbReference type="Proteomes" id="UP000000238">
    <property type="component" value="Chromosome"/>
</dbReference>
<proteinExistence type="predicted"/>
<dbReference type="KEGG" id="hch:HCH_03902"/>
<evidence type="ECO:0000256" key="1">
    <source>
        <dbReference type="SAM" id="SignalP"/>
    </source>
</evidence>
<evidence type="ECO:0000313" key="3">
    <source>
        <dbReference type="Proteomes" id="UP000000238"/>
    </source>
</evidence>
<keyword evidence="3" id="KW-1185">Reference proteome</keyword>
<dbReference type="EMBL" id="CP000155">
    <property type="protein sequence ID" value="ABC30626.1"/>
    <property type="molecule type" value="Genomic_DNA"/>
</dbReference>
<gene>
    <name evidence="2" type="ordered locus">HCH_03902</name>
</gene>
<organism evidence="2 3">
    <name type="scientific">Hahella chejuensis (strain KCTC 2396)</name>
    <dbReference type="NCBI Taxonomy" id="349521"/>
    <lineage>
        <taxon>Bacteria</taxon>
        <taxon>Pseudomonadati</taxon>
        <taxon>Pseudomonadota</taxon>
        <taxon>Gammaproteobacteria</taxon>
        <taxon>Oceanospirillales</taxon>
        <taxon>Hahellaceae</taxon>
        <taxon>Hahella</taxon>
    </lineage>
</organism>
<dbReference type="eggNOG" id="COG1073">
    <property type="taxonomic scope" value="Bacteria"/>
</dbReference>
<feature type="chain" id="PRO_5005694430" description="Dienelactone hydrolase and related enzyme" evidence="1">
    <location>
        <begin position="24"/>
        <end position="279"/>
    </location>
</feature>